<evidence type="ECO:0000256" key="3">
    <source>
        <dbReference type="ARBA" id="ARBA00022692"/>
    </source>
</evidence>
<evidence type="ECO:0000256" key="4">
    <source>
        <dbReference type="ARBA" id="ARBA00022989"/>
    </source>
</evidence>
<dbReference type="KEGG" id="rpon:G3256_07460"/>
<feature type="transmembrane region" description="Helical" evidence="6">
    <location>
        <begin position="63"/>
        <end position="80"/>
    </location>
</feature>
<dbReference type="GO" id="GO:0043190">
    <property type="term" value="C:ATP-binding cassette (ABC) transporter complex"/>
    <property type="evidence" value="ECO:0007669"/>
    <property type="project" value="InterPro"/>
</dbReference>
<evidence type="ECO:0000256" key="2">
    <source>
        <dbReference type="ARBA" id="ARBA00022475"/>
    </source>
</evidence>
<dbReference type="RefSeq" id="WP_169640221.1">
    <property type="nucleotide sequence ID" value="NZ_CP048788.1"/>
</dbReference>
<dbReference type="GO" id="GO:0055085">
    <property type="term" value="P:transmembrane transport"/>
    <property type="evidence" value="ECO:0007669"/>
    <property type="project" value="InterPro"/>
</dbReference>
<evidence type="ECO:0000313" key="7">
    <source>
        <dbReference type="EMBL" id="QJF51005.1"/>
    </source>
</evidence>
<organism evidence="7 8">
    <name type="scientific">Roseobacter ponti</name>
    <dbReference type="NCBI Taxonomy" id="1891787"/>
    <lineage>
        <taxon>Bacteria</taxon>
        <taxon>Pseudomonadati</taxon>
        <taxon>Pseudomonadota</taxon>
        <taxon>Alphaproteobacteria</taxon>
        <taxon>Rhodobacterales</taxon>
        <taxon>Roseobacteraceae</taxon>
        <taxon>Roseobacter</taxon>
    </lineage>
</organism>
<name>A0A858SQQ9_9RHOB</name>
<reference evidence="7 8" key="1">
    <citation type="submission" date="2020-02" db="EMBL/GenBank/DDBJ databases">
        <title>Genome sequence of Roseobacter ponti.</title>
        <authorList>
            <person name="Hollensteiner J."/>
            <person name="Schneider D."/>
            <person name="Poehlein A."/>
            <person name="Daniel R."/>
        </authorList>
    </citation>
    <scope>NUCLEOTIDE SEQUENCE [LARGE SCALE GENOMIC DNA]</scope>
    <source>
        <strain evidence="7 8">DSM 106830</strain>
    </source>
</reference>
<gene>
    <name evidence="7" type="primary">lptG</name>
    <name evidence="7" type="ORF">G3256_07460</name>
</gene>
<dbReference type="PANTHER" id="PTHR33529">
    <property type="entry name" value="SLR0882 PROTEIN-RELATED"/>
    <property type="match status" value="1"/>
</dbReference>
<evidence type="ECO:0000256" key="5">
    <source>
        <dbReference type="ARBA" id="ARBA00023136"/>
    </source>
</evidence>
<feature type="transmembrane region" description="Helical" evidence="6">
    <location>
        <begin position="12"/>
        <end position="32"/>
    </location>
</feature>
<dbReference type="PANTHER" id="PTHR33529:SF2">
    <property type="entry name" value="LIPOPOLYSACCHARIDE EXPORT SYSTEM PERMEASE PROTEIN LPTG"/>
    <property type="match status" value="1"/>
</dbReference>
<evidence type="ECO:0000256" key="1">
    <source>
        <dbReference type="ARBA" id="ARBA00004651"/>
    </source>
</evidence>
<feature type="transmembrane region" description="Helical" evidence="6">
    <location>
        <begin position="338"/>
        <end position="360"/>
    </location>
</feature>
<protein>
    <submittedName>
        <fullName evidence="7">LPS export ABC transporter permease LptG</fullName>
    </submittedName>
</protein>
<keyword evidence="4 6" id="KW-1133">Transmembrane helix</keyword>
<evidence type="ECO:0000256" key="6">
    <source>
        <dbReference type="SAM" id="Phobius"/>
    </source>
</evidence>
<evidence type="ECO:0000313" key="8">
    <source>
        <dbReference type="Proteomes" id="UP000503308"/>
    </source>
</evidence>
<dbReference type="GO" id="GO:0015920">
    <property type="term" value="P:lipopolysaccharide transport"/>
    <property type="evidence" value="ECO:0007669"/>
    <property type="project" value="TreeGrafter"/>
</dbReference>
<dbReference type="Proteomes" id="UP000503308">
    <property type="component" value="Chromosome"/>
</dbReference>
<keyword evidence="3 6" id="KW-0812">Transmembrane</keyword>
<keyword evidence="2" id="KW-1003">Cell membrane</keyword>
<dbReference type="Pfam" id="PF03739">
    <property type="entry name" value="LptF_LptG"/>
    <property type="match status" value="1"/>
</dbReference>
<accession>A0A858SQQ9</accession>
<proteinExistence type="predicted"/>
<dbReference type="EMBL" id="CP048788">
    <property type="protein sequence ID" value="QJF51005.1"/>
    <property type="molecule type" value="Genomic_DNA"/>
</dbReference>
<keyword evidence="8" id="KW-1185">Reference proteome</keyword>
<dbReference type="NCBIfam" id="TIGR04408">
    <property type="entry name" value="LptG_lptG"/>
    <property type="match status" value="1"/>
</dbReference>
<feature type="transmembrane region" description="Helical" evidence="6">
    <location>
        <begin position="100"/>
        <end position="121"/>
    </location>
</feature>
<sequence>MILHIYFARRFIWSFLIITMILYSLVALVDLVDQTRKFGDLGVSFGQLVGLTLLNAPETVNQILPLIMILATIVLFVNFARTSELVATRAAGRSALSALMAPVAVAMLIGAFAVTMLNPIVAGTSSRYSQLTESYRSGGASTLSISSEGLWLRQGGETGQTVIRAWRSNQDASVLYDVTFLEYAPDTGPRRRVAAQSAALEEGAWMLTNAKEWPLAPGVNAEATAVTHERLRIPSTLTLERIRESFGRPGSISIWALPDFIRQLDQAGFSSRQHRVWLQSELARPLFLMSMVLVASAFTMRHTRFGGTGVAVLAAVLLGFGLYFIRSFAQILGENGQIPVYLAAWAPPVASVMLALGLLLHAEDG</sequence>
<comment type="subcellular location">
    <subcellularLocation>
        <location evidence="1">Cell membrane</location>
        <topology evidence="1">Multi-pass membrane protein</topology>
    </subcellularLocation>
</comment>
<dbReference type="InterPro" id="IPR005495">
    <property type="entry name" value="LptG/LptF_permease"/>
</dbReference>
<keyword evidence="5 6" id="KW-0472">Membrane</keyword>
<dbReference type="InterPro" id="IPR030923">
    <property type="entry name" value="LptG"/>
</dbReference>
<dbReference type="AlphaFoldDB" id="A0A858SQQ9"/>
<feature type="transmembrane region" description="Helical" evidence="6">
    <location>
        <begin position="305"/>
        <end position="326"/>
    </location>
</feature>